<name>A0A921ZFU0_MANSE</name>
<dbReference type="PANTHER" id="PTHR16071:SF2">
    <property type="entry name" value="FIGNL1-INTERACTING REGULATOR OF RECOMBINATION AND MITOSIS"/>
    <property type="match status" value="1"/>
</dbReference>
<evidence type="ECO:0000313" key="1">
    <source>
        <dbReference type="EMBL" id="KAG6456760.1"/>
    </source>
</evidence>
<proteinExistence type="predicted"/>
<dbReference type="AlphaFoldDB" id="A0A921ZFU0"/>
<comment type="caution">
    <text evidence="1">The sequence shown here is derived from an EMBL/GenBank/DDBJ whole genome shotgun (WGS) entry which is preliminary data.</text>
</comment>
<reference evidence="1" key="1">
    <citation type="journal article" date="2016" name="Insect Biochem. Mol. Biol.">
        <title>Multifaceted biological insights from a draft genome sequence of the tobacco hornworm moth, Manduca sexta.</title>
        <authorList>
            <person name="Kanost M.R."/>
            <person name="Arrese E.L."/>
            <person name="Cao X."/>
            <person name="Chen Y.R."/>
            <person name="Chellapilla S."/>
            <person name="Goldsmith M.R."/>
            <person name="Grosse-Wilde E."/>
            <person name="Heckel D.G."/>
            <person name="Herndon N."/>
            <person name="Jiang H."/>
            <person name="Papanicolaou A."/>
            <person name="Qu J."/>
            <person name="Soulages J.L."/>
            <person name="Vogel H."/>
            <person name="Walters J."/>
            <person name="Waterhouse R.M."/>
            <person name="Ahn S.J."/>
            <person name="Almeida F.C."/>
            <person name="An C."/>
            <person name="Aqrawi P."/>
            <person name="Bretschneider A."/>
            <person name="Bryant W.B."/>
            <person name="Bucks S."/>
            <person name="Chao H."/>
            <person name="Chevignon G."/>
            <person name="Christen J.M."/>
            <person name="Clarke D.F."/>
            <person name="Dittmer N.T."/>
            <person name="Ferguson L.C.F."/>
            <person name="Garavelou S."/>
            <person name="Gordon K.H.J."/>
            <person name="Gunaratna R.T."/>
            <person name="Han Y."/>
            <person name="Hauser F."/>
            <person name="He Y."/>
            <person name="Heidel-Fischer H."/>
            <person name="Hirsh A."/>
            <person name="Hu Y."/>
            <person name="Jiang H."/>
            <person name="Kalra D."/>
            <person name="Klinner C."/>
            <person name="Konig C."/>
            <person name="Kovar C."/>
            <person name="Kroll A.R."/>
            <person name="Kuwar S.S."/>
            <person name="Lee S.L."/>
            <person name="Lehman R."/>
            <person name="Li K."/>
            <person name="Li Z."/>
            <person name="Liang H."/>
            <person name="Lovelace S."/>
            <person name="Lu Z."/>
            <person name="Mansfield J.H."/>
            <person name="McCulloch K.J."/>
            <person name="Mathew T."/>
            <person name="Morton B."/>
            <person name="Muzny D.M."/>
            <person name="Neunemann D."/>
            <person name="Ongeri F."/>
            <person name="Pauchet Y."/>
            <person name="Pu L.L."/>
            <person name="Pyrousis I."/>
            <person name="Rao X.J."/>
            <person name="Redding A."/>
            <person name="Roesel C."/>
            <person name="Sanchez-Gracia A."/>
            <person name="Schaack S."/>
            <person name="Shukla A."/>
            <person name="Tetreau G."/>
            <person name="Wang Y."/>
            <person name="Xiong G.H."/>
            <person name="Traut W."/>
            <person name="Walsh T.K."/>
            <person name="Worley K.C."/>
            <person name="Wu D."/>
            <person name="Wu W."/>
            <person name="Wu Y.Q."/>
            <person name="Zhang X."/>
            <person name="Zou Z."/>
            <person name="Zucker H."/>
            <person name="Briscoe A.D."/>
            <person name="Burmester T."/>
            <person name="Clem R.J."/>
            <person name="Feyereisen R."/>
            <person name="Grimmelikhuijzen C.J.P."/>
            <person name="Hamodrakas S.J."/>
            <person name="Hansson B.S."/>
            <person name="Huguet E."/>
            <person name="Jermiin L.S."/>
            <person name="Lan Q."/>
            <person name="Lehman H.K."/>
            <person name="Lorenzen M."/>
            <person name="Merzendorfer H."/>
            <person name="Michalopoulos I."/>
            <person name="Morton D.B."/>
            <person name="Muthukrishnan S."/>
            <person name="Oakeshott J.G."/>
            <person name="Palmer W."/>
            <person name="Park Y."/>
            <person name="Passarelli A.L."/>
            <person name="Rozas J."/>
            <person name="Schwartz L.M."/>
            <person name="Smith W."/>
            <person name="Southgate A."/>
            <person name="Vilcinskas A."/>
            <person name="Vogt R."/>
            <person name="Wang P."/>
            <person name="Werren J."/>
            <person name="Yu X.Q."/>
            <person name="Zhou J.J."/>
            <person name="Brown S.J."/>
            <person name="Scherer S.E."/>
            <person name="Richards S."/>
            <person name="Blissard G.W."/>
        </authorList>
    </citation>
    <scope>NUCLEOTIDE SEQUENCE</scope>
</reference>
<evidence type="ECO:0000313" key="2">
    <source>
        <dbReference type="Proteomes" id="UP000791440"/>
    </source>
</evidence>
<organism evidence="1 2">
    <name type="scientific">Manduca sexta</name>
    <name type="common">Tobacco hawkmoth</name>
    <name type="synonym">Tobacco hornworm</name>
    <dbReference type="NCBI Taxonomy" id="7130"/>
    <lineage>
        <taxon>Eukaryota</taxon>
        <taxon>Metazoa</taxon>
        <taxon>Ecdysozoa</taxon>
        <taxon>Arthropoda</taxon>
        <taxon>Hexapoda</taxon>
        <taxon>Insecta</taxon>
        <taxon>Pterygota</taxon>
        <taxon>Neoptera</taxon>
        <taxon>Endopterygota</taxon>
        <taxon>Lepidoptera</taxon>
        <taxon>Glossata</taxon>
        <taxon>Ditrysia</taxon>
        <taxon>Bombycoidea</taxon>
        <taxon>Sphingidae</taxon>
        <taxon>Sphinginae</taxon>
        <taxon>Sphingini</taxon>
        <taxon>Manduca</taxon>
    </lineage>
</organism>
<dbReference type="Proteomes" id="UP000791440">
    <property type="component" value="Unassembled WGS sequence"/>
</dbReference>
<keyword evidence="2" id="KW-1185">Reference proteome</keyword>
<reference evidence="1" key="2">
    <citation type="submission" date="2020-12" db="EMBL/GenBank/DDBJ databases">
        <authorList>
            <person name="Kanost M."/>
        </authorList>
    </citation>
    <scope>NUCLEOTIDE SEQUENCE</scope>
</reference>
<dbReference type="Pfam" id="PF14868">
    <property type="entry name" value="DUF4487"/>
    <property type="match status" value="1"/>
</dbReference>
<gene>
    <name evidence="1" type="ORF">O3G_MSEX009947</name>
</gene>
<accession>A0A921ZFU0</accession>
<dbReference type="EMBL" id="JH668523">
    <property type="protein sequence ID" value="KAG6456760.1"/>
    <property type="molecule type" value="Genomic_DNA"/>
</dbReference>
<sequence>MDFIPVFLFYFSPEECVLGNFFNSKFQTDSIPYETLIMNTKLALKSESRNEIKKSTFSTYFTSLMEDCQSCISQALDLIINILSDTDIQMSSVVEYINDAVSLLVMLSDFIKTVIESVSMTCQRMKIFPKATADIILKIFMHCKDSEYLYGPYLNKVEKELKDLFRSCHELQLTYLMIMEKHFVFDITEKEDVDTLTDALDINLKIGDIVQTLDVKTMAEQWKAFIAICEKYSNTLIEKNVYNNSINILSEMIENNIKTALERDQEDKVIVRSLKVASFSIKILLKISFIFKHASFNNHDGMFNLIVLIYSNNKAFLEVDSEKSSQFLQLMNSNVSQPADLLLKQLLTDIKFCNYLLDYDMRKLQSEDKLVGYILIIIAMIKSTLHRDDNLCLPKHKLIRLIYNVFQHCHSCMNIGLKFPTEENTYLTQGLYEHLLIHFVAFATTLNSEAFTVLETNMTDAILGSDCMAALFSTNTWSLLARVMPSHLLLSQLISLCKIYQELEKITLFSHSPQKVHLSYTIGCLFEAMQNGDKLKIYKLFNVTDEKYYDLWTSLQIRNLPEYLQFDVEGFLIEKLKTQLRKISTTEDSGEVEKMIKIMNLTATCSINNNLIDCVLKGWEKACLKNNLDTISELSKETLWYLNYINSLTSFTVSIENHENLQSIYIIKILHVIAEVVKGGNTELKLTVINNVCNIIPLEISDANKFTVESLLIHALKYLSKDTQDVVKFKLFSTLRGCIGSHNLHRLVKVISKDDMRDVWNTFMKHGVLKRSNNWKEQLLTIKDYKYRHKCLESNMPDSKPEAMKKTCSGNFELADIDSLFENDSDQELPVHKKLKLNPNEADAIISRLENDVSLLCKVKHIFTSEQKTRIESLYDQLRNICD</sequence>
<dbReference type="InterPro" id="IPR027902">
    <property type="entry name" value="DUF4487"/>
</dbReference>
<protein>
    <submittedName>
        <fullName evidence="1">Uncharacterized protein</fullName>
    </submittedName>
</protein>
<dbReference type="PANTHER" id="PTHR16071">
    <property type="entry name" value="CHROMOSOME 1 OPEN READING FRAME 112"/>
    <property type="match status" value="1"/>
</dbReference>